<sequence length="56" mass="6475">MRNSVVITQLNDFGIDQHKFHFIRFRPIQHADDNAVDANALSRTGRAGDEHMRHAF</sequence>
<evidence type="ECO:0000313" key="1">
    <source>
        <dbReference type="EMBL" id="MPN58105.1"/>
    </source>
</evidence>
<proteinExistence type="predicted"/>
<reference evidence="1" key="1">
    <citation type="submission" date="2019-08" db="EMBL/GenBank/DDBJ databases">
        <authorList>
            <person name="Kucharzyk K."/>
            <person name="Murdoch R.W."/>
            <person name="Higgins S."/>
            <person name="Loffler F."/>
        </authorList>
    </citation>
    <scope>NUCLEOTIDE SEQUENCE</scope>
</reference>
<dbReference type="AlphaFoldDB" id="A0A645J312"/>
<accession>A0A645J312</accession>
<name>A0A645J312_9ZZZZ</name>
<protein>
    <submittedName>
        <fullName evidence="1">Uncharacterized protein</fullName>
    </submittedName>
</protein>
<dbReference type="EMBL" id="VSSQ01130441">
    <property type="protein sequence ID" value="MPN58105.1"/>
    <property type="molecule type" value="Genomic_DNA"/>
</dbReference>
<dbReference type="AntiFam" id="ANF00158">
    <property type="entry name" value="Shadow ORF (opposite ftsK2)"/>
</dbReference>
<comment type="caution">
    <text evidence="1">The sequence shown here is derived from an EMBL/GenBank/DDBJ whole genome shotgun (WGS) entry which is preliminary data.</text>
</comment>
<gene>
    <name evidence="1" type="ORF">SDC9_205806</name>
</gene>
<organism evidence="1">
    <name type="scientific">bioreactor metagenome</name>
    <dbReference type="NCBI Taxonomy" id="1076179"/>
    <lineage>
        <taxon>unclassified sequences</taxon>
        <taxon>metagenomes</taxon>
        <taxon>ecological metagenomes</taxon>
    </lineage>
</organism>